<keyword evidence="7" id="KW-1185">Reference proteome</keyword>
<organism evidence="5 6">
    <name type="scientific">Aneurinibacillus thermoaerophilus</name>
    <dbReference type="NCBI Taxonomy" id="143495"/>
    <lineage>
        <taxon>Bacteria</taxon>
        <taxon>Bacillati</taxon>
        <taxon>Bacillota</taxon>
        <taxon>Bacilli</taxon>
        <taxon>Bacillales</taxon>
        <taxon>Paenibacillaceae</taxon>
        <taxon>Aneurinibacillus group</taxon>
        <taxon>Aneurinibacillus</taxon>
    </lineage>
</organism>
<feature type="compositionally biased region" description="Low complexity" evidence="1">
    <location>
        <begin position="26"/>
        <end position="44"/>
    </location>
</feature>
<dbReference type="GeneID" id="97141313"/>
<dbReference type="AlphaFoldDB" id="A0A1G7XD24"/>
<gene>
    <name evidence="4" type="ORF">K3F53_08020</name>
    <name evidence="5" type="ORF">SAMN04489735_1003149</name>
</gene>
<dbReference type="SMART" id="SM00909">
    <property type="entry name" value="Germane"/>
    <property type="match status" value="1"/>
</dbReference>
<dbReference type="Pfam" id="PF10646">
    <property type="entry name" value="Germane"/>
    <property type="match status" value="1"/>
</dbReference>
<evidence type="ECO:0000256" key="1">
    <source>
        <dbReference type="SAM" id="MobiDB-lite"/>
    </source>
</evidence>
<dbReference type="RefSeq" id="WP_057899049.1">
    <property type="nucleotide sequence ID" value="NZ_CP080764.1"/>
</dbReference>
<evidence type="ECO:0000313" key="5">
    <source>
        <dbReference type="EMBL" id="SDG82099.1"/>
    </source>
</evidence>
<feature type="signal peptide" evidence="2">
    <location>
        <begin position="1"/>
        <end position="29"/>
    </location>
</feature>
<proteinExistence type="predicted"/>
<feature type="chain" id="PRO_5039330936" evidence="2">
    <location>
        <begin position="30"/>
        <end position="219"/>
    </location>
</feature>
<evidence type="ECO:0000313" key="6">
    <source>
        <dbReference type="Proteomes" id="UP000198956"/>
    </source>
</evidence>
<dbReference type="EMBL" id="CP080764">
    <property type="protein sequence ID" value="QYY44115.1"/>
    <property type="molecule type" value="Genomic_DNA"/>
</dbReference>
<evidence type="ECO:0000259" key="3">
    <source>
        <dbReference type="SMART" id="SM00909"/>
    </source>
</evidence>
<protein>
    <submittedName>
        <fullName evidence="4">GerMN domain-containing protein</fullName>
    </submittedName>
    <submittedName>
        <fullName evidence="5">Sporulation and spore germination</fullName>
    </submittedName>
</protein>
<evidence type="ECO:0000313" key="7">
    <source>
        <dbReference type="Proteomes" id="UP000826616"/>
    </source>
</evidence>
<dbReference type="EMBL" id="FNDE01000003">
    <property type="protein sequence ID" value="SDG82099.1"/>
    <property type="molecule type" value="Genomic_DNA"/>
</dbReference>
<evidence type="ECO:0000313" key="4">
    <source>
        <dbReference type="EMBL" id="QYY44115.1"/>
    </source>
</evidence>
<dbReference type="InterPro" id="IPR019606">
    <property type="entry name" value="GerMN"/>
</dbReference>
<feature type="compositionally biased region" description="Polar residues" evidence="1">
    <location>
        <begin position="45"/>
        <end position="67"/>
    </location>
</feature>
<accession>A0A1G7XD24</accession>
<dbReference type="Proteomes" id="UP000826616">
    <property type="component" value="Chromosome"/>
</dbReference>
<dbReference type="OrthoDB" id="1954033at2"/>
<dbReference type="PROSITE" id="PS51257">
    <property type="entry name" value="PROKAR_LIPOPROTEIN"/>
    <property type="match status" value="1"/>
</dbReference>
<dbReference type="Proteomes" id="UP000198956">
    <property type="component" value="Unassembled WGS sequence"/>
</dbReference>
<feature type="region of interest" description="Disordered" evidence="1">
    <location>
        <begin position="26"/>
        <end position="75"/>
    </location>
</feature>
<keyword evidence="2" id="KW-0732">Signal</keyword>
<name>A0A1G7XD24_ANETH</name>
<feature type="domain" description="GerMN" evidence="3">
    <location>
        <begin position="112"/>
        <end position="198"/>
    </location>
</feature>
<reference evidence="4 7" key="2">
    <citation type="submission" date="2021-08" db="EMBL/GenBank/DDBJ databases">
        <title>Complete genome sequence of the strain Aneurinibacillus thermoaerophilus CCM 8960.</title>
        <authorList>
            <person name="Musilova J."/>
            <person name="Kourilova X."/>
            <person name="Pernicova I."/>
            <person name="Bezdicek M."/>
            <person name="Lengerova M."/>
            <person name="Obruca S."/>
            <person name="Sedlar K."/>
        </authorList>
    </citation>
    <scope>NUCLEOTIDE SEQUENCE [LARGE SCALE GENOMIC DNA]</scope>
    <source>
        <strain evidence="4 7">CCM 8960</strain>
    </source>
</reference>
<evidence type="ECO:0000256" key="2">
    <source>
        <dbReference type="SAM" id="SignalP"/>
    </source>
</evidence>
<reference evidence="5 6" key="1">
    <citation type="submission" date="2016-10" db="EMBL/GenBank/DDBJ databases">
        <authorList>
            <person name="de Groot N.N."/>
        </authorList>
    </citation>
    <scope>NUCLEOTIDE SEQUENCE [LARGE SCALE GENOMIC DNA]</scope>
    <source>
        <strain evidence="5 6">L 420-91</strain>
    </source>
</reference>
<sequence>MRLPRTLFFIIFIVILGLTGCTSSAPSNGASQNPNNPNSPAGQQHKNNSDNQPSPSVGQSNEQSASQNNDMDKKNDEEIKEKEVMLVFSDANLMEQYKEPRVIKYKKETNLPTIALKAWQNGPQNKNLVTLMPKNVKIQSLKKEGDTAVVSLSQEIKQANLGSSGEQFLLEEMATILSQFGYKNMKVLIDGKEVETILGHMDTTTPIEPLNLDQLKEMK</sequence>